<dbReference type="InterPro" id="IPR000644">
    <property type="entry name" value="CBS_dom"/>
</dbReference>
<dbReference type="PANTHER" id="PTHR43080">
    <property type="entry name" value="CBS DOMAIN-CONTAINING PROTEIN CBSX3, MITOCHONDRIAL"/>
    <property type="match status" value="1"/>
</dbReference>
<dbReference type="InterPro" id="IPR046342">
    <property type="entry name" value="CBS_dom_sf"/>
</dbReference>
<dbReference type="Gene3D" id="3.10.580.10">
    <property type="entry name" value="CBS-domain"/>
    <property type="match status" value="1"/>
</dbReference>
<organism evidence="4 5">
    <name type="scientific">Rheinheimera tilapiae</name>
    <dbReference type="NCBI Taxonomy" id="875043"/>
    <lineage>
        <taxon>Bacteria</taxon>
        <taxon>Pseudomonadati</taxon>
        <taxon>Pseudomonadota</taxon>
        <taxon>Gammaproteobacteria</taxon>
        <taxon>Chromatiales</taxon>
        <taxon>Chromatiaceae</taxon>
        <taxon>Rheinheimera</taxon>
    </lineage>
</organism>
<dbReference type="Proteomes" id="UP001589813">
    <property type="component" value="Unassembled WGS sequence"/>
</dbReference>
<evidence type="ECO:0000256" key="1">
    <source>
        <dbReference type="ARBA" id="ARBA00023122"/>
    </source>
</evidence>
<evidence type="ECO:0000259" key="3">
    <source>
        <dbReference type="PROSITE" id="PS51371"/>
    </source>
</evidence>
<dbReference type="InterPro" id="IPR051257">
    <property type="entry name" value="Diverse_CBS-Domain"/>
</dbReference>
<evidence type="ECO:0000313" key="4">
    <source>
        <dbReference type="EMBL" id="MFC0048454.1"/>
    </source>
</evidence>
<dbReference type="SMART" id="SM00116">
    <property type="entry name" value="CBS"/>
    <property type="match status" value="2"/>
</dbReference>
<proteinExistence type="predicted"/>
<evidence type="ECO:0000313" key="5">
    <source>
        <dbReference type="Proteomes" id="UP001589813"/>
    </source>
</evidence>
<dbReference type="RefSeq" id="WP_377242664.1">
    <property type="nucleotide sequence ID" value="NZ_JBHLXP010000001.1"/>
</dbReference>
<sequence>MNLLKVSDHMNRHPVTFNQDMTLEAAVDRLTDVAQLGGPVVDTAHKVVGFLSEQDCLARMLLSSYHDEGLAYVRELMRKDVLTVHMDSGIIELAQLMLGLKPKIYPVVDDNGVLQGVISRTDVLRAIDQELHSHYRKVS</sequence>
<comment type="caution">
    <text evidence="4">The sequence shown here is derived from an EMBL/GenBank/DDBJ whole genome shotgun (WGS) entry which is preliminary data.</text>
</comment>
<dbReference type="SUPFAM" id="SSF54631">
    <property type="entry name" value="CBS-domain pair"/>
    <property type="match status" value="1"/>
</dbReference>
<protein>
    <submittedName>
        <fullName evidence="4">CBS domain-containing protein</fullName>
    </submittedName>
</protein>
<keyword evidence="5" id="KW-1185">Reference proteome</keyword>
<reference evidence="4 5" key="1">
    <citation type="submission" date="2024-09" db="EMBL/GenBank/DDBJ databases">
        <authorList>
            <person name="Sun Q."/>
            <person name="Mori K."/>
        </authorList>
    </citation>
    <scope>NUCLEOTIDE SEQUENCE [LARGE SCALE GENOMIC DNA]</scope>
    <source>
        <strain evidence="4 5">KCTC 23315</strain>
    </source>
</reference>
<accession>A0ABV6BC62</accession>
<dbReference type="InterPro" id="IPR044729">
    <property type="entry name" value="CBS_bac"/>
</dbReference>
<evidence type="ECO:0000256" key="2">
    <source>
        <dbReference type="PROSITE-ProRule" id="PRU00703"/>
    </source>
</evidence>
<feature type="domain" description="CBS" evidence="3">
    <location>
        <begin position="10"/>
        <end position="68"/>
    </location>
</feature>
<dbReference type="PANTHER" id="PTHR43080:SF2">
    <property type="entry name" value="CBS DOMAIN-CONTAINING PROTEIN"/>
    <property type="match status" value="1"/>
</dbReference>
<gene>
    <name evidence="4" type="ORF">ACFFJP_09145</name>
</gene>
<dbReference type="Pfam" id="PF00571">
    <property type="entry name" value="CBS"/>
    <property type="match status" value="2"/>
</dbReference>
<feature type="domain" description="CBS" evidence="3">
    <location>
        <begin position="77"/>
        <end position="133"/>
    </location>
</feature>
<name>A0ABV6BC62_9GAMM</name>
<dbReference type="PROSITE" id="PS51371">
    <property type="entry name" value="CBS"/>
    <property type="match status" value="2"/>
</dbReference>
<dbReference type="CDD" id="cd04629">
    <property type="entry name" value="CBS_pair_bac"/>
    <property type="match status" value="1"/>
</dbReference>
<keyword evidence="1 2" id="KW-0129">CBS domain</keyword>
<dbReference type="EMBL" id="JBHLXP010000001">
    <property type="protein sequence ID" value="MFC0048454.1"/>
    <property type="molecule type" value="Genomic_DNA"/>
</dbReference>